<dbReference type="SMART" id="SM00220">
    <property type="entry name" value="S_TKc"/>
    <property type="match status" value="1"/>
</dbReference>
<proteinExistence type="predicted"/>
<dbReference type="InterPro" id="IPR008271">
    <property type="entry name" value="Ser/Thr_kinase_AS"/>
</dbReference>
<dbReference type="HOGENOM" id="CLU_910852_0_0_1"/>
<dbReference type="PROSITE" id="PS00108">
    <property type="entry name" value="PROTEIN_KINASE_ST"/>
    <property type="match status" value="1"/>
</dbReference>
<reference evidence="2 3" key="1">
    <citation type="journal article" date="2011" name="Science">
        <title>The Selaginella genome identifies genetic changes associated with the evolution of vascular plants.</title>
        <authorList>
            <person name="Banks J.A."/>
            <person name="Nishiyama T."/>
            <person name="Hasebe M."/>
            <person name="Bowman J.L."/>
            <person name="Gribskov M."/>
            <person name="dePamphilis C."/>
            <person name="Albert V.A."/>
            <person name="Aono N."/>
            <person name="Aoyama T."/>
            <person name="Ambrose B.A."/>
            <person name="Ashton N.W."/>
            <person name="Axtell M.J."/>
            <person name="Barker E."/>
            <person name="Barker M.S."/>
            <person name="Bennetzen J.L."/>
            <person name="Bonawitz N.D."/>
            <person name="Chapple C."/>
            <person name="Cheng C."/>
            <person name="Correa L.G."/>
            <person name="Dacre M."/>
            <person name="DeBarry J."/>
            <person name="Dreyer I."/>
            <person name="Elias M."/>
            <person name="Engstrom E.M."/>
            <person name="Estelle M."/>
            <person name="Feng L."/>
            <person name="Finet C."/>
            <person name="Floyd S.K."/>
            <person name="Frommer W.B."/>
            <person name="Fujita T."/>
            <person name="Gramzow L."/>
            <person name="Gutensohn M."/>
            <person name="Harholt J."/>
            <person name="Hattori M."/>
            <person name="Heyl A."/>
            <person name="Hirai T."/>
            <person name="Hiwatashi Y."/>
            <person name="Ishikawa M."/>
            <person name="Iwata M."/>
            <person name="Karol K.G."/>
            <person name="Koehler B."/>
            <person name="Kolukisaoglu U."/>
            <person name="Kubo M."/>
            <person name="Kurata T."/>
            <person name="Lalonde S."/>
            <person name="Li K."/>
            <person name="Li Y."/>
            <person name="Litt A."/>
            <person name="Lyons E."/>
            <person name="Manning G."/>
            <person name="Maruyama T."/>
            <person name="Michael T.P."/>
            <person name="Mikami K."/>
            <person name="Miyazaki S."/>
            <person name="Morinaga S."/>
            <person name="Murata T."/>
            <person name="Mueller-Roeber B."/>
            <person name="Nelson D.R."/>
            <person name="Obara M."/>
            <person name="Oguri Y."/>
            <person name="Olmstead R.G."/>
            <person name="Onodera N."/>
            <person name="Petersen B.L."/>
            <person name="Pils B."/>
            <person name="Prigge M."/>
            <person name="Rensing S.A."/>
            <person name="Riano-Pachon D.M."/>
            <person name="Roberts A.W."/>
            <person name="Sato Y."/>
            <person name="Scheller H.V."/>
            <person name="Schulz B."/>
            <person name="Schulz C."/>
            <person name="Shakirov E.V."/>
            <person name="Shibagaki N."/>
            <person name="Shinohara N."/>
            <person name="Shippen D.E."/>
            <person name="Soerensen I."/>
            <person name="Sotooka R."/>
            <person name="Sugimoto N."/>
            <person name="Sugita M."/>
            <person name="Sumikawa N."/>
            <person name="Tanurdzic M."/>
            <person name="Theissen G."/>
            <person name="Ulvskov P."/>
            <person name="Wakazuki S."/>
            <person name="Weng J.K."/>
            <person name="Willats W.W."/>
            <person name="Wipf D."/>
            <person name="Wolf P.G."/>
            <person name="Yang L."/>
            <person name="Zimmer A.D."/>
            <person name="Zhu Q."/>
            <person name="Mitros T."/>
            <person name="Hellsten U."/>
            <person name="Loque D."/>
            <person name="Otillar R."/>
            <person name="Salamov A."/>
            <person name="Schmutz J."/>
            <person name="Shapiro H."/>
            <person name="Lindquist E."/>
            <person name="Lucas S."/>
            <person name="Rokhsar D."/>
            <person name="Grigoriev I.V."/>
        </authorList>
    </citation>
    <scope>NUCLEOTIDE SEQUENCE [LARGE SCALE GENOMIC DNA]</scope>
</reference>
<accession>D8T784</accession>
<gene>
    <name evidence="2" type="ORF">SELMODRAFT_133522</name>
</gene>
<protein>
    <recommendedName>
        <fullName evidence="1">Protein kinase domain-containing protein</fullName>
    </recommendedName>
</protein>
<dbReference type="Pfam" id="PF00069">
    <property type="entry name" value="Pkinase"/>
    <property type="match status" value="1"/>
</dbReference>
<dbReference type="GO" id="GO:0005524">
    <property type="term" value="F:ATP binding"/>
    <property type="evidence" value="ECO:0007669"/>
    <property type="project" value="InterPro"/>
</dbReference>
<evidence type="ECO:0000313" key="3">
    <source>
        <dbReference type="Proteomes" id="UP000001514"/>
    </source>
</evidence>
<dbReference type="EMBL" id="GL377684">
    <property type="protein sequence ID" value="EFJ07519.1"/>
    <property type="molecule type" value="Genomic_DNA"/>
</dbReference>
<dbReference type="eggNOG" id="KOG0698">
    <property type="taxonomic scope" value="Eukaryota"/>
</dbReference>
<evidence type="ECO:0000313" key="2">
    <source>
        <dbReference type="EMBL" id="EFJ07519.1"/>
    </source>
</evidence>
<dbReference type="GO" id="GO:0004674">
    <property type="term" value="F:protein serine/threonine kinase activity"/>
    <property type="evidence" value="ECO:0000318"/>
    <property type="project" value="GO_Central"/>
</dbReference>
<sequence>MLQLNGRPEIRLSGLRERHFGEIFLNASRSRLSTEEGLNHVARFLDSFVVQGNLWLVFKKEGRSLSRLLYESERAPGSNGSESKDKRLFEVVRPSAWWRWLKTTKKGQREMRNLLRQLLLAVKACHDRNITHRDLKPENMVVQEPVDSTNKSIKWPANLSLRLIDFGSAINPFTLQHLYGSAGPSRNEHTPEYAPPEALLFDHWMHFHPNQTKAHDIWSVGVIMLEIVLGTPHVFQISARTRVLLDRSLGGWDEESKNVAYMLRAFMEMCIFLPRVPPRHHRNETVNHQVRYQLASMDCSEAALQRKIQQRDPLGLGMPDIWSFRLLRQLLQWYPEDRVSVDEALSHPYFHRNLQR</sequence>
<evidence type="ECO:0000259" key="1">
    <source>
        <dbReference type="PROSITE" id="PS50011"/>
    </source>
</evidence>
<dbReference type="GO" id="GO:0005634">
    <property type="term" value="C:nucleus"/>
    <property type="evidence" value="ECO:0000318"/>
    <property type="project" value="GO_Central"/>
</dbReference>
<dbReference type="OMA" id="FEFRREC"/>
<dbReference type="STRING" id="88036.D8T784"/>
<keyword evidence="3" id="KW-1185">Reference proteome</keyword>
<dbReference type="InterPro" id="IPR000719">
    <property type="entry name" value="Prot_kinase_dom"/>
</dbReference>
<dbReference type="KEGG" id="smo:SELMODRAFT_133522"/>
<dbReference type="PANTHER" id="PTHR44167:SF30">
    <property type="entry name" value="PHOSPHORYLASE KINASE"/>
    <property type="match status" value="1"/>
</dbReference>
<dbReference type="GO" id="GO:0005737">
    <property type="term" value="C:cytoplasm"/>
    <property type="evidence" value="ECO:0000318"/>
    <property type="project" value="GO_Central"/>
</dbReference>
<dbReference type="PANTHER" id="PTHR44167">
    <property type="entry name" value="OVARIAN-SPECIFIC SERINE/THREONINE-PROTEIN KINASE LOK-RELATED"/>
    <property type="match status" value="1"/>
</dbReference>
<name>D8T784_SELML</name>
<dbReference type="PROSITE" id="PS50011">
    <property type="entry name" value="PROTEIN_KINASE_DOM"/>
    <property type="match status" value="1"/>
</dbReference>
<dbReference type="Gramene" id="EFJ07519">
    <property type="protein sequence ID" value="EFJ07519"/>
    <property type="gene ID" value="SELMODRAFT_133522"/>
</dbReference>
<dbReference type="SUPFAM" id="SSF56112">
    <property type="entry name" value="Protein kinase-like (PK-like)"/>
    <property type="match status" value="1"/>
</dbReference>
<dbReference type="Proteomes" id="UP000001514">
    <property type="component" value="Unassembled WGS sequence"/>
</dbReference>
<organism evidence="3">
    <name type="scientific">Selaginella moellendorffii</name>
    <name type="common">Spikemoss</name>
    <dbReference type="NCBI Taxonomy" id="88036"/>
    <lineage>
        <taxon>Eukaryota</taxon>
        <taxon>Viridiplantae</taxon>
        <taxon>Streptophyta</taxon>
        <taxon>Embryophyta</taxon>
        <taxon>Tracheophyta</taxon>
        <taxon>Lycopodiopsida</taxon>
        <taxon>Selaginellales</taxon>
        <taxon>Selaginellaceae</taxon>
        <taxon>Selaginella</taxon>
    </lineage>
</organism>
<dbReference type="InterPro" id="IPR011009">
    <property type="entry name" value="Kinase-like_dom_sf"/>
</dbReference>
<dbReference type="GO" id="GO:0035556">
    <property type="term" value="P:intracellular signal transduction"/>
    <property type="evidence" value="ECO:0000318"/>
    <property type="project" value="GO_Central"/>
</dbReference>
<dbReference type="AlphaFoldDB" id="D8T784"/>
<feature type="domain" description="Protein kinase" evidence="1">
    <location>
        <begin position="1"/>
        <end position="350"/>
    </location>
</feature>
<dbReference type="InParanoid" id="D8T784"/>
<dbReference type="Gene3D" id="1.10.510.10">
    <property type="entry name" value="Transferase(Phosphotransferase) domain 1"/>
    <property type="match status" value="1"/>
</dbReference>